<reference evidence="1" key="1">
    <citation type="submission" date="2021-01" db="EMBL/GenBank/DDBJ databases">
        <title>Adiantum capillus-veneris genome.</title>
        <authorList>
            <person name="Fang Y."/>
            <person name="Liao Q."/>
        </authorList>
    </citation>
    <scope>NUCLEOTIDE SEQUENCE</scope>
    <source>
        <strain evidence="1">H3</strain>
        <tissue evidence="1">Leaf</tissue>
    </source>
</reference>
<dbReference type="Proteomes" id="UP000886520">
    <property type="component" value="Chromosome 6"/>
</dbReference>
<accession>A0A9D4ZLT6</accession>
<dbReference type="EMBL" id="JABFUD020000006">
    <property type="protein sequence ID" value="KAI5078532.1"/>
    <property type="molecule type" value="Genomic_DNA"/>
</dbReference>
<protein>
    <submittedName>
        <fullName evidence="1">Uncharacterized protein</fullName>
    </submittedName>
</protein>
<name>A0A9D4ZLT6_ADICA</name>
<comment type="caution">
    <text evidence="1">The sequence shown here is derived from an EMBL/GenBank/DDBJ whole genome shotgun (WGS) entry which is preliminary data.</text>
</comment>
<evidence type="ECO:0000313" key="2">
    <source>
        <dbReference type="Proteomes" id="UP000886520"/>
    </source>
</evidence>
<sequence>MAMLETFMLTGASGEKLKAGEWPRRMTDRTWLNEECKARGIHDASLQLDKVRIYRKKVAMIREATKLFNVLDSNTQKTSIDNHTIDRTHEWTREMSIEIPELARKFEEDQEFVAKLQAKIDNL</sequence>
<keyword evidence="2" id="KW-1185">Reference proteome</keyword>
<evidence type="ECO:0000313" key="1">
    <source>
        <dbReference type="EMBL" id="KAI5078532.1"/>
    </source>
</evidence>
<organism evidence="1 2">
    <name type="scientific">Adiantum capillus-veneris</name>
    <name type="common">Maidenhair fern</name>
    <dbReference type="NCBI Taxonomy" id="13818"/>
    <lineage>
        <taxon>Eukaryota</taxon>
        <taxon>Viridiplantae</taxon>
        <taxon>Streptophyta</taxon>
        <taxon>Embryophyta</taxon>
        <taxon>Tracheophyta</taxon>
        <taxon>Polypodiopsida</taxon>
        <taxon>Polypodiidae</taxon>
        <taxon>Polypodiales</taxon>
        <taxon>Pteridineae</taxon>
        <taxon>Pteridaceae</taxon>
        <taxon>Vittarioideae</taxon>
        <taxon>Adiantum</taxon>
    </lineage>
</organism>
<proteinExistence type="predicted"/>
<dbReference type="AlphaFoldDB" id="A0A9D4ZLT6"/>
<gene>
    <name evidence="1" type="ORF">GOP47_0006203</name>
</gene>